<dbReference type="InterPro" id="IPR027486">
    <property type="entry name" value="Ribosomal_uS10_dom"/>
</dbReference>
<comment type="caution">
    <text evidence="6">The sequence shown here is derived from an EMBL/GenBank/DDBJ whole genome shotgun (WGS) entry which is preliminary data.</text>
</comment>
<dbReference type="InterPro" id="IPR001848">
    <property type="entry name" value="Ribosomal_uS10"/>
</dbReference>
<dbReference type="EC" id="6.1.1.2" evidence="6"/>
<dbReference type="SUPFAM" id="SSF54999">
    <property type="entry name" value="Ribosomal protein S10"/>
    <property type="match status" value="1"/>
</dbReference>
<accession>A0ABR3GF48</accession>
<evidence type="ECO:0000313" key="6">
    <source>
        <dbReference type="EMBL" id="KAL0634181.1"/>
    </source>
</evidence>
<sequence length="542" mass="60214">MIACRSRDPTAREPGARLPLALQAVYFQPFRRVATHGLPVCDLQLRSFSVRNLEFMCDFALRTAYYCHLPASGPVPLPKRTERWTVPKGHFVHKKSQENFERVTHKRLIQIKDGHPETVELWLAFLKKHQYYGVGMKANVWGFDELGVGKRMNVSLETLKDVPRPKWTHFGSRRTFETADKVREILASEGFKTLSAEPAQIDAALSQVTDKEAVRAKIKEILNSPKYRALAGESDEIPAQEKLVMEKFMTEEESVQMEALKIALAEEDNLKKMLVKTEPVVDTKPEESDTPVVEGIMEEVVTETKATEEITENKVSVEAGSAVDFKPAGELDTFVEEEITSEEVVEAKATEEITEDKVSVEAGSAVDFKPADELDTLVEEEITEEVVTEIKATEEITENKVSVEAGSAVDFKPADELDTLVEEITSEEVVEAKATEEEDKFKVLAEAEVESVVDAKPREAVEGVTEEGVTEKRAMEEITGEGELEKVSAEAESAVDVKPGDELDTPVVEGITEEGATEKNATGEIKEIKEVADEDGKDEKKV</sequence>
<comment type="similarity">
    <text evidence="1">Belongs to the universal ribosomal protein uS10 family.</text>
</comment>
<protein>
    <submittedName>
        <fullName evidence="6">Mitochondrial 37S ribosomal protein rsm10</fullName>
        <ecNumber evidence="6">6.1.1.2</ecNumber>
    </submittedName>
</protein>
<proteinExistence type="inferred from homology"/>
<keyword evidence="6" id="KW-0436">Ligase</keyword>
<dbReference type="SMART" id="SM01403">
    <property type="entry name" value="Ribosomal_S10"/>
    <property type="match status" value="1"/>
</dbReference>
<reference evidence="6 7" key="1">
    <citation type="submission" date="2024-02" db="EMBL/GenBank/DDBJ databases">
        <title>Discinaceae phylogenomics.</title>
        <authorList>
            <person name="Dirks A.C."/>
            <person name="James T.Y."/>
        </authorList>
    </citation>
    <scope>NUCLEOTIDE SEQUENCE [LARGE SCALE GENOMIC DNA]</scope>
    <source>
        <strain evidence="6 7">ACD0624</strain>
    </source>
</reference>
<dbReference type="HAMAP" id="MF_00508">
    <property type="entry name" value="Ribosomal_uS10"/>
    <property type="match status" value="1"/>
</dbReference>
<keyword evidence="2 6" id="KW-0689">Ribosomal protein</keyword>
<dbReference type="GO" id="GO:0005840">
    <property type="term" value="C:ribosome"/>
    <property type="evidence" value="ECO:0007669"/>
    <property type="project" value="UniProtKB-KW"/>
</dbReference>
<feature type="region of interest" description="Disordered" evidence="4">
    <location>
        <begin position="483"/>
        <end position="542"/>
    </location>
</feature>
<organism evidence="6 7">
    <name type="scientific">Discina gigas</name>
    <dbReference type="NCBI Taxonomy" id="1032678"/>
    <lineage>
        <taxon>Eukaryota</taxon>
        <taxon>Fungi</taxon>
        <taxon>Dikarya</taxon>
        <taxon>Ascomycota</taxon>
        <taxon>Pezizomycotina</taxon>
        <taxon>Pezizomycetes</taxon>
        <taxon>Pezizales</taxon>
        <taxon>Discinaceae</taxon>
        <taxon>Discina</taxon>
    </lineage>
</organism>
<keyword evidence="3" id="KW-0687">Ribonucleoprotein</keyword>
<keyword evidence="7" id="KW-1185">Reference proteome</keyword>
<feature type="domain" description="Small ribosomal subunit protein uS10" evidence="5">
    <location>
        <begin position="42"/>
        <end position="139"/>
    </location>
</feature>
<dbReference type="Pfam" id="PF00338">
    <property type="entry name" value="Ribosomal_S10"/>
    <property type="match status" value="1"/>
</dbReference>
<evidence type="ECO:0000256" key="2">
    <source>
        <dbReference type="ARBA" id="ARBA00022980"/>
    </source>
</evidence>
<dbReference type="Gene3D" id="3.30.70.600">
    <property type="entry name" value="Ribosomal protein S10 domain"/>
    <property type="match status" value="1"/>
</dbReference>
<name>A0ABR3GF48_9PEZI</name>
<evidence type="ECO:0000259" key="5">
    <source>
        <dbReference type="SMART" id="SM01403"/>
    </source>
</evidence>
<dbReference type="InterPro" id="IPR036838">
    <property type="entry name" value="Ribosomal_uS10_dom_sf"/>
</dbReference>
<dbReference type="GO" id="GO:0004830">
    <property type="term" value="F:tryptophan-tRNA ligase activity"/>
    <property type="evidence" value="ECO:0007669"/>
    <property type="project" value="UniProtKB-EC"/>
</dbReference>
<dbReference type="EMBL" id="JBBBZM010000102">
    <property type="protein sequence ID" value="KAL0634181.1"/>
    <property type="molecule type" value="Genomic_DNA"/>
</dbReference>
<evidence type="ECO:0000256" key="3">
    <source>
        <dbReference type="ARBA" id="ARBA00023274"/>
    </source>
</evidence>
<dbReference type="PANTHER" id="PTHR11700">
    <property type="entry name" value="30S RIBOSOMAL PROTEIN S10 FAMILY MEMBER"/>
    <property type="match status" value="1"/>
</dbReference>
<evidence type="ECO:0000256" key="1">
    <source>
        <dbReference type="ARBA" id="ARBA00007102"/>
    </source>
</evidence>
<evidence type="ECO:0000256" key="4">
    <source>
        <dbReference type="SAM" id="MobiDB-lite"/>
    </source>
</evidence>
<gene>
    <name evidence="6" type="primary">RSM10</name>
    <name evidence="6" type="ORF">Q9L58_006919</name>
</gene>
<evidence type="ECO:0000313" key="7">
    <source>
        <dbReference type="Proteomes" id="UP001447188"/>
    </source>
</evidence>
<dbReference type="Proteomes" id="UP001447188">
    <property type="component" value="Unassembled WGS sequence"/>
</dbReference>